<dbReference type="Gene3D" id="2.30.30.760">
    <property type="match status" value="1"/>
</dbReference>
<dbReference type="GO" id="GO:0044780">
    <property type="term" value="P:bacterial-type flagellum assembly"/>
    <property type="evidence" value="ECO:0007669"/>
    <property type="project" value="InterPro"/>
</dbReference>
<protein>
    <submittedName>
        <fullName evidence="2">Flagellar basal body P-ring biosynthesis protein</fullName>
    </submittedName>
</protein>
<dbReference type="Pfam" id="PF13144">
    <property type="entry name" value="ChapFlgA"/>
    <property type="match status" value="1"/>
</dbReference>
<dbReference type="Proteomes" id="UP000503264">
    <property type="component" value="Chromosome"/>
</dbReference>
<gene>
    <name evidence="2" type="primary">flgA</name>
    <name evidence="2" type="ORF">CMUC_1326</name>
</gene>
<organism evidence="2 3">
    <name type="scientific">Campylobacter mucosalis CCUG 21559</name>
    <dbReference type="NCBI Taxonomy" id="1032067"/>
    <lineage>
        <taxon>Bacteria</taxon>
        <taxon>Pseudomonadati</taxon>
        <taxon>Campylobacterota</taxon>
        <taxon>Epsilonproteobacteria</taxon>
        <taxon>Campylobacterales</taxon>
        <taxon>Campylobacteraceae</taxon>
        <taxon>Campylobacter</taxon>
    </lineage>
</organism>
<sequence length="267" mass="30259">MYCVDSQFITLKTFGFDGENNEILDMKTHRALKIDTQTLSKILTSNFKSFIDKSGGNVAFIRNCTNLDSLQEGFLKTLSDLHQGISVKSLTIEPQNLLPQDFDSYKFKELVLNEATKSSGVFRAVFEQSDFSTKSLFFKYSFDAKMPVFMALNSMQPKHVLSALDYTSSFVEFNKFNKNSLSKIEPRLIVKTPIKHGEILMDRYFLKDTLVKKGDTLNAIISEDGVNIIIKAKALENANLGETINIRTKDNKTYKATISSKKEVIIR</sequence>
<evidence type="ECO:0000259" key="1">
    <source>
        <dbReference type="Pfam" id="PF13144"/>
    </source>
</evidence>
<feature type="domain" description="Flagella basal body P-ring formation protein FlgA SAF" evidence="1">
    <location>
        <begin position="146"/>
        <end position="266"/>
    </location>
</feature>
<dbReference type="InterPro" id="IPR017585">
    <property type="entry name" value="SAF_FlgA"/>
</dbReference>
<dbReference type="EMBL" id="CP012542">
    <property type="protein sequence ID" value="QCD45091.1"/>
    <property type="molecule type" value="Genomic_DNA"/>
</dbReference>
<keyword evidence="3" id="KW-1185">Reference proteome</keyword>
<evidence type="ECO:0000313" key="2">
    <source>
        <dbReference type="EMBL" id="QCD45091.1"/>
    </source>
</evidence>
<dbReference type="NCBIfam" id="TIGR03170">
    <property type="entry name" value="flgA_cterm"/>
    <property type="match status" value="1"/>
</dbReference>
<proteinExistence type="predicted"/>
<keyword evidence="2" id="KW-0966">Cell projection</keyword>
<dbReference type="InterPro" id="IPR039246">
    <property type="entry name" value="Flagellar_FlgA"/>
</dbReference>
<accession>A0A6G5QHF5</accession>
<name>A0A6G5QHF5_9BACT</name>
<dbReference type="AlphaFoldDB" id="A0A6G5QHF5"/>
<keyword evidence="2" id="KW-0969">Cilium</keyword>
<evidence type="ECO:0000313" key="3">
    <source>
        <dbReference type="Proteomes" id="UP000503264"/>
    </source>
</evidence>
<dbReference type="PANTHER" id="PTHR36307">
    <property type="entry name" value="FLAGELLA BASAL BODY P-RING FORMATION PROTEIN FLGA"/>
    <property type="match status" value="1"/>
</dbReference>
<keyword evidence="2" id="KW-0282">Flagellum</keyword>
<reference evidence="2 3" key="1">
    <citation type="submission" date="2016-07" db="EMBL/GenBank/DDBJ databases">
        <title>Comparative genomics of the Campylobacter concisus group.</title>
        <authorList>
            <person name="Miller W.G."/>
            <person name="Yee E."/>
            <person name="Chapman M.H."/>
            <person name="Huynh S."/>
            <person name="Bono J.L."/>
            <person name="On S.L.W."/>
            <person name="StLeger J."/>
            <person name="Foster G."/>
            <person name="Parker C.T."/>
        </authorList>
    </citation>
    <scope>NUCLEOTIDE SEQUENCE [LARGE SCALE GENOMIC DNA]</scope>
    <source>
        <strain evidence="2 3">CCUG 21559</strain>
    </source>
</reference>
<dbReference type="PANTHER" id="PTHR36307:SF1">
    <property type="entry name" value="FLAGELLA BASAL BODY P-RING FORMATION PROTEIN FLGA"/>
    <property type="match status" value="1"/>
</dbReference>